<dbReference type="KEGG" id="slk:SLUN_14760"/>
<dbReference type="RefSeq" id="WP_108148934.1">
    <property type="nucleotide sequence ID" value="NZ_CP026304.1"/>
</dbReference>
<dbReference type="AlphaFoldDB" id="A0A2R4T2A6"/>
<evidence type="ECO:0000313" key="1">
    <source>
        <dbReference type="EMBL" id="AVZ73256.1"/>
    </source>
</evidence>
<dbReference type="EMBL" id="CP026304">
    <property type="protein sequence ID" value="AVZ73256.1"/>
    <property type="molecule type" value="Genomic_DNA"/>
</dbReference>
<dbReference type="Proteomes" id="UP000244201">
    <property type="component" value="Chromosome"/>
</dbReference>
<reference evidence="1 2" key="1">
    <citation type="submission" date="2018-01" db="EMBL/GenBank/DDBJ databases">
        <title>Complete genome sequence of Streptomyces lunaelactis MM109T, a Ferroverdin A producer isolated from cave moonmilk deposits.</title>
        <authorList>
            <person name="Naome A."/>
            <person name="Martinet L."/>
            <person name="Maciejewska M."/>
            <person name="Anderssen S."/>
            <person name="Adam D."/>
            <person name="Tenconi E."/>
            <person name="Deflandre B."/>
            <person name="Arguelles-Arias A."/>
            <person name="Calusinska M."/>
            <person name="Copieters W."/>
            <person name="Karim L."/>
            <person name="Hanikenne M."/>
            <person name="Baurain D."/>
            <person name="van Wezel G."/>
            <person name="Smargiasso N."/>
            <person name="de Pauw E."/>
            <person name="Delfosse P."/>
            <person name="Rigali S."/>
        </authorList>
    </citation>
    <scope>NUCLEOTIDE SEQUENCE [LARGE SCALE GENOMIC DNA]</scope>
    <source>
        <strain evidence="1 2">MM109</strain>
    </source>
</reference>
<dbReference type="GeneID" id="55656529"/>
<organism evidence="1 2">
    <name type="scientific">Streptomyces lunaelactis</name>
    <dbReference type="NCBI Taxonomy" id="1535768"/>
    <lineage>
        <taxon>Bacteria</taxon>
        <taxon>Bacillati</taxon>
        <taxon>Actinomycetota</taxon>
        <taxon>Actinomycetes</taxon>
        <taxon>Kitasatosporales</taxon>
        <taxon>Streptomycetaceae</taxon>
        <taxon>Streptomyces</taxon>
    </lineage>
</organism>
<keyword evidence="2" id="KW-1185">Reference proteome</keyword>
<protein>
    <submittedName>
        <fullName evidence="1">Uncharacterized protein</fullName>
    </submittedName>
</protein>
<sequence length="144" mass="15297">MTDTTPSGFRHGPELLLAKDIEARADLCAAAAAAAAFATAGRVRPHTLGHGRIVLRWGLRRSVEIPLRAVRRVEVAGRHDHRPSSSDLVVPGREASALVLHLKDSVQVPARMGALRPVTTIVVPLSDAAAACRVWPTATPPARS</sequence>
<evidence type="ECO:0000313" key="2">
    <source>
        <dbReference type="Proteomes" id="UP000244201"/>
    </source>
</evidence>
<proteinExistence type="predicted"/>
<gene>
    <name evidence="1" type="ORF">SLUN_14760</name>
</gene>
<accession>A0A2R4T2A6</accession>
<name>A0A2R4T2A6_9ACTN</name>